<feature type="domain" description="Ribosomal protein bL31m N-terminal" evidence="2">
    <location>
        <begin position="37"/>
        <end position="82"/>
    </location>
</feature>
<name>A0A8H7TLB0_9HELO</name>
<dbReference type="PANTHER" id="PTHR28174">
    <property type="entry name" value="54S RIBOSOMAL PROTEIN L36, MITOCHONDRIAL"/>
    <property type="match status" value="1"/>
</dbReference>
<comment type="caution">
    <text evidence="3">The sequence shown here is derived from an EMBL/GenBank/DDBJ whole genome shotgun (WGS) entry which is preliminary data.</text>
</comment>
<reference evidence="3" key="1">
    <citation type="submission" date="2021-02" db="EMBL/GenBank/DDBJ databases">
        <title>Genome sequence Cadophora malorum strain M34.</title>
        <authorList>
            <person name="Stefanovic E."/>
            <person name="Vu D."/>
            <person name="Scully C."/>
            <person name="Dijksterhuis J."/>
            <person name="Roader J."/>
            <person name="Houbraken J."/>
        </authorList>
    </citation>
    <scope>NUCLEOTIDE SEQUENCE</scope>
    <source>
        <strain evidence="3">M34</strain>
    </source>
</reference>
<dbReference type="InterPro" id="IPR034600">
    <property type="entry name" value="Ribosomal_bL31m"/>
</dbReference>
<dbReference type="PANTHER" id="PTHR28174:SF1">
    <property type="entry name" value="LARGE RIBOSOMAL SUBUNIT PROTEIN BL31M"/>
    <property type="match status" value="1"/>
</dbReference>
<keyword evidence="4" id="KW-1185">Reference proteome</keyword>
<proteinExistence type="predicted"/>
<dbReference type="Pfam" id="PF21492">
    <property type="entry name" value="bL31_N"/>
    <property type="match status" value="1"/>
</dbReference>
<dbReference type="Gene3D" id="6.20.130.10">
    <property type="match status" value="1"/>
</dbReference>
<dbReference type="AlphaFoldDB" id="A0A8H7TLB0"/>
<feature type="compositionally biased region" description="Basic and acidic residues" evidence="1">
    <location>
        <begin position="143"/>
        <end position="156"/>
    </location>
</feature>
<dbReference type="GO" id="GO:0032543">
    <property type="term" value="P:mitochondrial translation"/>
    <property type="evidence" value="ECO:0007669"/>
    <property type="project" value="InterPro"/>
</dbReference>
<sequence length="174" mass="19500">MAPKLACSALRRAQIPSQSTCTQQTQQQIRHASLLKRPHRPYTFTQLVTLSDGSTYTHRTTSPAPIFRSTKDTRNHPMWQPSLDSLRNVEQDEAGRLRAFRKRFGRGWDVEGAEEEEGGITGEGEAREEQEESLMDLISGQTREVKAKEEGKKSGMEELMAAVEKGGKGKKGKK</sequence>
<dbReference type="Proteomes" id="UP000664132">
    <property type="component" value="Unassembled WGS sequence"/>
</dbReference>
<dbReference type="GO" id="GO:0003735">
    <property type="term" value="F:structural constituent of ribosome"/>
    <property type="evidence" value="ECO:0007669"/>
    <property type="project" value="InterPro"/>
</dbReference>
<evidence type="ECO:0000313" key="4">
    <source>
        <dbReference type="Proteomes" id="UP000664132"/>
    </source>
</evidence>
<feature type="region of interest" description="Disordered" evidence="1">
    <location>
        <begin position="110"/>
        <end position="174"/>
    </location>
</feature>
<dbReference type="GO" id="GO:0005762">
    <property type="term" value="C:mitochondrial large ribosomal subunit"/>
    <property type="evidence" value="ECO:0007669"/>
    <property type="project" value="InterPro"/>
</dbReference>
<evidence type="ECO:0000313" key="3">
    <source>
        <dbReference type="EMBL" id="KAG4421501.1"/>
    </source>
</evidence>
<organism evidence="3 4">
    <name type="scientific">Cadophora malorum</name>
    <dbReference type="NCBI Taxonomy" id="108018"/>
    <lineage>
        <taxon>Eukaryota</taxon>
        <taxon>Fungi</taxon>
        <taxon>Dikarya</taxon>
        <taxon>Ascomycota</taxon>
        <taxon>Pezizomycotina</taxon>
        <taxon>Leotiomycetes</taxon>
        <taxon>Helotiales</taxon>
        <taxon>Ploettnerulaceae</taxon>
        <taxon>Cadophora</taxon>
    </lineage>
</organism>
<dbReference type="EMBL" id="JAFJYH010000064">
    <property type="protein sequence ID" value="KAG4421501.1"/>
    <property type="molecule type" value="Genomic_DNA"/>
</dbReference>
<gene>
    <name evidence="3" type="ORF">IFR04_005340</name>
</gene>
<accession>A0A8H7TLB0</accession>
<evidence type="ECO:0000259" key="2">
    <source>
        <dbReference type="Pfam" id="PF21492"/>
    </source>
</evidence>
<dbReference type="OrthoDB" id="5587740at2759"/>
<evidence type="ECO:0000256" key="1">
    <source>
        <dbReference type="SAM" id="MobiDB-lite"/>
    </source>
</evidence>
<dbReference type="InterPro" id="IPR048874">
    <property type="entry name" value="Ribosomal_bL31m_N"/>
</dbReference>
<protein>
    <recommendedName>
        <fullName evidence="2">Ribosomal protein bL31m N-terminal domain-containing protein</fullName>
    </recommendedName>
</protein>